<dbReference type="OrthoDB" id="5486251at2"/>
<accession>A0A5B8YG27</accession>
<keyword evidence="1" id="KW-1133">Transmembrane helix</keyword>
<proteinExistence type="predicted"/>
<accession>A0A4Y6Q1E5</accession>
<dbReference type="Proteomes" id="UP000315995">
    <property type="component" value="Chromosome"/>
</dbReference>
<reference evidence="2 3" key="1">
    <citation type="submission" date="2019-06" db="EMBL/GenBank/DDBJ databases">
        <title>Persicimonas caeni gen. nov., sp. nov., a predatory bacterium isolated from solar saltern.</title>
        <authorList>
            <person name="Wang S."/>
        </authorList>
    </citation>
    <scope>NUCLEOTIDE SEQUENCE [LARGE SCALE GENOMIC DNA]</scope>
    <source>
        <strain evidence="2 3">YN101</strain>
    </source>
</reference>
<protein>
    <submittedName>
        <fullName evidence="2">Uncharacterized protein</fullName>
    </submittedName>
</protein>
<dbReference type="EMBL" id="CP041186">
    <property type="protein sequence ID" value="QDG54332.1"/>
    <property type="molecule type" value="Genomic_DNA"/>
</dbReference>
<evidence type="ECO:0000313" key="3">
    <source>
        <dbReference type="Proteomes" id="UP000315995"/>
    </source>
</evidence>
<evidence type="ECO:0000313" key="2">
    <source>
        <dbReference type="EMBL" id="QDG54332.1"/>
    </source>
</evidence>
<keyword evidence="3" id="KW-1185">Reference proteome</keyword>
<feature type="transmembrane region" description="Helical" evidence="1">
    <location>
        <begin position="6"/>
        <end position="27"/>
    </location>
</feature>
<evidence type="ECO:0000256" key="1">
    <source>
        <dbReference type="SAM" id="Phobius"/>
    </source>
</evidence>
<dbReference type="AlphaFoldDB" id="A0A4Y6Q1E5"/>
<sequence length="437" mass="49840">MDTRLILQITLGVLLALILVVGGLITYELTRDASTQVVERVVEKETDEKEKENPWASEANRKAAIKLVKRQTVEGMPEEEGDEEEAAEATTVADILDDAKFVKEKLKITSAKPSGWEATWWGETKYGPQYYLVRYAFEDANIRIGPAWLVDLKGQKVVPKNVLAKVAQTPKKGVESDYYDKAQQVVAAITNHRFESGVNLGGALLLYFKERAESSDEDTILGWTIDHDRGNKFDAYFQWVEEGSPTYAEFKFDYDRKALRAINLQAADIMRAGEEFDQKNPVDIMPQEFDSKKKRFVDGACKKMPRHPGCRSLVHVLSNDALIESLEWMLTAQAKTREEFEVCKSKGNCRFMPQKKDKSVYRILYVYNLEKKDKFDRRHVEEEWACKHSLKAGDEEKSDDWASKGNCMAWDIDVKSGEITPVDQTSTLAYRAIHPRS</sequence>
<dbReference type="RefSeq" id="WP_141200776.1">
    <property type="nucleotide sequence ID" value="NZ_CP041186.1"/>
</dbReference>
<gene>
    <name evidence="2" type="ORF">FIV42_27375</name>
</gene>
<organism evidence="2 3">
    <name type="scientific">Persicimonas caeni</name>
    <dbReference type="NCBI Taxonomy" id="2292766"/>
    <lineage>
        <taxon>Bacteria</taxon>
        <taxon>Deltaproteobacteria</taxon>
        <taxon>Bradymonadales</taxon>
        <taxon>Bradymonadaceae</taxon>
        <taxon>Persicimonas</taxon>
    </lineage>
</organism>
<name>A0A4Y6Q1E5_PERCE</name>
<keyword evidence="1" id="KW-0812">Transmembrane</keyword>
<keyword evidence="1" id="KW-0472">Membrane</keyword>